<dbReference type="RefSeq" id="WP_345097875.1">
    <property type="nucleotide sequence ID" value="NZ_BAABGS010000009.1"/>
</dbReference>
<evidence type="ECO:0000259" key="7">
    <source>
        <dbReference type="PROSITE" id="PS50928"/>
    </source>
</evidence>
<evidence type="ECO:0000256" key="4">
    <source>
        <dbReference type="ARBA" id="ARBA00022989"/>
    </source>
</evidence>
<reference evidence="9" key="1">
    <citation type="journal article" date="2019" name="Int. J. Syst. Evol. Microbiol.">
        <title>The Global Catalogue of Microorganisms (GCM) 10K type strain sequencing project: providing services to taxonomists for standard genome sequencing and annotation.</title>
        <authorList>
            <consortium name="The Broad Institute Genomics Platform"/>
            <consortium name="The Broad Institute Genome Sequencing Center for Infectious Disease"/>
            <person name="Wu L."/>
            <person name="Ma J."/>
        </authorList>
    </citation>
    <scope>NUCLEOTIDE SEQUENCE [LARGE SCALE GENOMIC DNA]</scope>
    <source>
        <strain evidence="9">KCTC 23707</strain>
    </source>
</reference>
<evidence type="ECO:0000256" key="3">
    <source>
        <dbReference type="ARBA" id="ARBA00022692"/>
    </source>
</evidence>
<feature type="transmembrane region" description="Helical" evidence="6">
    <location>
        <begin position="110"/>
        <end position="128"/>
    </location>
</feature>
<feature type="transmembrane region" description="Helical" evidence="6">
    <location>
        <begin position="76"/>
        <end position="98"/>
    </location>
</feature>
<sequence length="389" mass="40696">MWGMARIDRVGLLAAPIAVAALFLPFMNIAANRIVEGEPRPILESLTSVQAAGLFLAVGAMALAALLRVPPASKAVMAGATALVAAIFAGLAADNLAADAGSFARIRPASGFWLLLFACFLTMANAMAHIRLNPWVRLALGISFPFLLVLLVASGIWSNLSLLKEYANQAQAFWREAGQHLFLSGGSLLFACIAGIPLGIFCRYASRARPTVLNGLTFIQTIPSLALFGLLIAPLSWFAAHIPFAASLGIKGIGTAPALLALFAYSLLPIVLNTLAGLENVPAATREAARGMGMTGRQQLMRVELPLALPAVLAGIRIVLIQNIGLATIAALIGGGGFGVFVFQGLSQAAIDLVLLGVIPTIVLSFTAAVLMDALIDISRASHRRTRST</sequence>
<keyword evidence="3 6" id="KW-0812">Transmembrane</keyword>
<dbReference type="InterPro" id="IPR051204">
    <property type="entry name" value="ABC_transp_perm/SBD"/>
</dbReference>
<keyword evidence="2 6" id="KW-0813">Transport</keyword>
<dbReference type="Proteomes" id="UP001597373">
    <property type="component" value="Unassembled WGS sequence"/>
</dbReference>
<proteinExistence type="inferred from homology"/>
<dbReference type="Pfam" id="PF00528">
    <property type="entry name" value="BPD_transp_1"/>
    <property type="match status" value="1"/>
</dbReference>
<keyword evidence="9" id="KW-1185">Reference proteome</keyword>
<dbReference type="InterPro" id="IPR035906">
    <property type="entry name" value="MetI-like_sf"/>
</dbReference>
<dbReference type="CDD" id="cd06261">
    <property type="entry name" value="TM_PBP2"/>
    <property type="match status" value="1"/>
</dbReference>
<dbReference type="Gene3D" id="1.10.3720.10">
    <property type="entry name" value="MetI-like"/>
    <property type="match status" value="1"/>
</dbReference>
<feature type="transmembrane region" description="Helical" evidence="6">
    <location>
        <begin position="353"/>
        <end position="376"/>
    </location>
</feature>
<evidence type="ECO:0000313" key="9">
    <source>
        <dbReference type="Proteomes" id="UP001597373"/>
    </source>
</evidence>
<evidence type="ECO:0000256" key="1">
    <source>
        <dbReference type="ARBA" id="ARBA00004651"/>
    </source>
</evidence>
<evidence type="ECO:0000313" key="8">
    <source>
        <dbReference type="EMBL" id="MFD2258644.1"/>
    </source>
</evidence>
<dbReference type="EMBL" id="JBHUIR010000010">
    <property type="protein sequence ID" value="MFD2258644.1"/>
    <property type="molecule type" value="Genomic_DNA"/>
</dbReference>
<dbReference type="SUPFAM" id="SSF161098">
    <property type="entry name" value="MetI-like"/>
    <property type="match status" value="1"/>
</dbReference>
<dbReference type="InterPro" id="IPR000515">
    <property type="entry name" value="MetI-like"/>
</dbReference>
<feature type="transmembrane region" description="Helical" evidence="6">
    <location>
        <begin position="213"/>
        <end position="238"/>
    </location>
</feature>
<feature type="transmembrane region" description="Helical" evidence="6">
    <location>
        <begin position="51"/>
        <end position="69"/>
    </location>
</feature>
<evidence type="ECO:0000256" key="5">
    <source>
        <dbReference type="ARBA" id="ARBA00023136"/>
    </source>
</evidence>
<feature type="transmembrane region" description="Helical" evidence="6">
    <location>
        <begin position="307"/>
        <end position="333"/>
    </location>
</feature>
<comment type="similarity">
    <text evidence="6">Belongs to the binding-protein-dependent transport system permease family.</text>
</comment>
<comment type="subcellular location">
    <subcellularLocation>
        <location evidence="1 6">Cell membrane</location>
        <topology evidence="1 6">Multi-pass membrane protein</topology>
    </subcellularLocation>
</comment>
<keyword evidence="4 6" id="KW-1133">Transmembrane helix</keyword>
<evidence type="ECO:0000256" key="6">
    <source>
        <dbReference type="RuleBase" id="RU363032"/>
    </source>
</evidence>
<feature type="domain" description="ABC transmembrane type-1" evidence="7">
    <location>
        <begin position="177"/>
        <end position="372"/>
    </location>
</feature>
<protein>
    <submittedName>
        <fullName evidence="8">ABC transporter permease</fullName>
    </submittedName>
</protein>
<accession>A0ABW5DFF4</accession>
<feature type="transmembrane region" description="Helical" evidence="6">
    <location>
        <begin position="258"/>
        <end position="278"/>
    </location>
</feature>
<gene>
    <name evidence="8" type="ORF">ACFSMZ_02530</name>
</gene>
<feature type="transmembrane region" description="Helical" evidence="6">
    <location>
        <begin position="135"/>
        <end position="157"/>
    </location>
</feature>
<comment type="caution">
    <text evidence="8">The sequence shown here is derived from an EMBL/GenBank/DDBJ whole genome shotgun (WGS) entry which is preliminary data.</text>
</comment>
<organism evidence="8 9">
    <name type="scientific">Chelativorans composti</name>
    <dbReference type="NCBI Taxonomy" id="768533"/>
    <lineage>
        <taxon>Bacteria</taxon>
        <taxon>Pseudomonadati</taxon>
        <taxon>Pseudomonadota</taxon>
        <taxon>Alphaproteobacteria</taxon>
        <taxon>Hyphomicrobiales</taxon>
        <taxon>Phyllobacteriaceae</taxon>
        <taxon>Chelativorans</taxon>
    </lineage>
</organism>
<evidence type="ECO:0000256" key="2">
    <source>
        <dbReference type="ARBA" id="ARBA00022448"/>
    </source>
</evidence>
<dbReference type="PANTHER" id="PTHR30177:SF30">
    <property type="entry name" value="GLYCINE BETAINE UPTAKE SYSTEM PERMEASE PROTEIN YEHY"/>
    <property type="match status" value="1"/>
</dbReference>
<feature type="transmembrane region" description="Helical" evidence="6">
    <location>
        <begin position="12"/>
        <end position="31"/>
    </location>
</feature>
<dbReference type="PANTHER" id="PTHR30177">
    <property type="entry name" value="GLYCINE BETAINE/L-PROLINE TRANSPORT SYSTEM PERMEASE PROTEIN PROW"/>
    <property type="match status" value="1"/>
</dbReference>
<feature type="transmembrane region" description="Helical" evidence="6">
    <location>
        <begin position="177"/>
        <end position="201"/>
    </location>
</feature>
<dbReference type="PROSITE" id="PS50928">
    <property type="entry name" value="ABC_TM1"/>
    <property type="match status" value="1"/>
</dbReference>
<name>A0ABW5DFF4_9HYPH</name>
<keyword evidence="5 6" id="KW-0472">Membrane</keyword>